<dbReference type="RefSeq" id="XP_024678519.1">
    <property type="nucleotide sequence ID" value="XM_024830265.1"/>
</dbReference>
<dbReference type="OrthoDB" id="5084510at2759"/>
<feature type="compositionally biased region" description="Polar residues" evidence="1">
    <location>
        <begin position="53"/>
        <end position="63"/>
    </location>
</feature>
<dbReference type="VEuPathDB" id="FungiDB:P174DRAFT_463421"/>
<proteinExistence type="predicted"/>
<dbReference type="EMBL" id="MSZS01000008">
    <property type="protein sequence ID" value="PKX89924.1"/>
    <property type="molecule type" value="Genomic_DNA"/>
</dbReference>
<dbReference type="AlphaFoldDB" id="A0A2I1BX16"/>
<protein>
    <submittedName>
        <fullName evidence="2">Uncharacterized protein</fullName>
    </submittedName>
</protein>
<evidence type="ECO:0000256" key="1">
    <source>
        <dbReference type="SAM" id="MobiDB-lite"/>
    </source>
</evidence>
<evidence type="ECO:0000313" key="3">
    <source>
        <dbReference type="Proteomes" id="UP000234474"/>
    </source>
</evidence>
<dbReference type="OMA" id="NCCSGTA"/>
<sequence length="389" mass="42866">MQLLCKEAPHIISPLKMQGLNLREAPYPLKQKRSLGIDPSYQPSKVAKRKNCCSGTADGSNHQPDLDPVQKKATSHAKEQGQGDEELLNEGNQIHIIQWALASYHNSLQNNTQDGRKAVHQESTLLENMNVATEPFRAMSASSGSVTLTPQEIPASSPGQSSPSTAMAKPDKVTSGKLGGERFLLQTEEVQRAPEIANASSSPASEAAFKELILSLIKTIYKLCNCVGRPPEAACRSILQSLQEGRSDSSEWSDGAMWMRMLSIGSSQQNKVTVSNMLIHIGVWEWFYHQVKEKSLWRRGNGSMGEKMAKTQFSRVGTVTLEENASAILPKDSPPSMTAMAKCQQRRCIRTLLHGGEQLSTKLVKQRGRGILLHPKFAKGARLSIFRFF</sequence>
<organism evidence="2 3">
    <name type="scientific">Aspergillus novofumigatus (strain IBT 16806)</name>
    <dbReference type="NCBI Taxonomy" id="1392255"/>
    <lineage>
        <taxon>Eukaryota</taxon>
        <taxon>Fungi</taxon>
        <taxon>Dikarya</taxon>
        <taxon>Ascomycota</taxon>
        <taxon>Pezizomycotina</taxon>
        <taxon>Eurotiomycetes</taxon>
        <taxon>Eurotiomycetidae</taxon>
        <taxon>Eurotiales</taxon>
        <taxon>Aspergillaceae</taxon>
        <taxon>Aspergillus</taxon>
        <taxon>Aspergillus subgen. Fumigati</taxon>
    </lineage>
</organism>
<keyword evidence="3" id="KW-1185">Reference proteome</keyword>
<dbReference type="GeneID" id="36537591"/>
<dbReference type="STRING" id="1392255.A0A2I1BX16"/>
<reference evidence="3" key="1">
    <citation type="journal article" date="2018" name="Proc. Natl. Acad. Sci. U.S.A.">
        <title>Linking secondary metabolites to gene clusters through genome sequencing of six diverse Aspergillus species.</title>
        <authorList>
            <person name="Kaerboelling I."/>
            <person name="Vesth T.C."/>
            <person name="Frisvad J.C."/>
            <person name="Nybo J.L."/>
            <person name="Theobald S."/>
            <person name="Kuo A."/>
            <person name="Bowyer P."/>
            <person name="Matsuda Y."/>
            <person name="Mondo S."/>
            <person name="Lyhne E.K."/>
            <person name="Kogle M.E."/>
            <person name="Clum A."/>
            <person name="Lipzen A."/>
            <person name="Salamov A."/>
            <person name="Ngan C.Y."/>
            <person name="Daum C."/>
            <person name="Chiniquy J."/>
            <person name="Barry K."/>
            <person name="LaButti K."/>
            <person name="Haridas S."/>
            <person name="Simmons B.A."/>
            <person name="Magnuson J.K."/>
            <person name="Mortensen U.H."/>
            <person name="Larsen T.O."/>
            <person name="Grigoriev I.V."/>
            <person name="Baker S.E."/>
            <person name="Andersen M.R."/>
        </authorList>
    </citation>
    <scope>NUCLEOTIDE SEQUENCE [LARGE SCALE GENOMIC DNA]</scope>
    <source>
        <strain evidence="3">IBT 16806</strain>
    </source>
</reference>
<gene>
    <name evidence="2" type="ORF">P174DRAFT_463421</name>
</gene>
<feature type="region of interest" description="Disordered" evidence="1">
    <location>
        <begin position="147"/>
        <end position="176"/>
    </location>
</feature>
<comment type="caution">
    <text evidence="2">The sequence shown here is derived from an EMBL/GenBank/DDBJ whole genome shotgun (WGS) entry which is preliminary data.</text>
</comment>
<name>A0A2I1BX16_ASPN1</name>
<feature type="region of interest" description="Disordered" evidence="1">
    <location>
        <begin position="31"/>
        <end position="85"/>
    </location>
</feature>
<feature type="compositionally biased region" description="Basic and acidic residues" evidence="1">
    <location>
        <begin position="64"/>
        <end position="81"/>
    </location>
</feature>
<evidence type="ECO:0000313" key="2">
    <source>
        <dbReference type="EMBL" id="PKX89924.1"/>
    </source>
</evidence>
<accession>A0A2I1BX16</accession>
<dbReference type="Proteomes" id="UP000234474">
    <property type="component" value="Unassembled WGS sequence"/>
</dbReference>